<comment type="caution">
    <text evidence="1">The sequence shown here is derived from an EMBL/GenBank/DDBJ whole genome shotgun (WGS) entry which is preliminary data.</text>
</comment>
<proteinExistence type="predicted"/>
<organism evidence="1">
    <name type="scientific">bioreactor metagenome</name>
    <dbReference type="NCBI Taxonomy" id="1076179"/>
    <lineage>
        <taxon>unclassified sequences</taxon>
        <taxon>metagenomes</taxon>
        <taxon>ecological metagenomes</taxon>
    </lineage>
</organism>
<name>A0A645GZQ4_9ZZZZ</name>
<sequence>MLGTRDVLIAEEQHFVLQQQGANFLGQALVAGRIAEVDAGNLSADAAGQLFDFHGLLLSTRQGLDAGRRRLMEKFSAQQQPQGLTKRVSLLPSWVGARKTLGRARVVMKWTHLRAEPSYLSRSTGIH</sequence>
<accession>A0A645GZQ4</accession>
<protein>
    <submittedName>
        <fullName evidence="1">Uncharacterized protein</fullName>
    </submittedName>
</protein>
<evidence type="ECO:0000313" key="1">
    <source>
        <dbReference type="EMBL" id="MPN31890.1"/>
    </source>
</evidence>
<dbReference type="AlphaFoldDB" id="A0A645GZQ4"/>
<reference evidence="1" key="1">
    <citation type="submission" date="2019-08" db="EMBL/GenBank/DDBJ databases">
        <authorList>
            <person name="Kucharzyk K."/>
            <person name="Murdoch R.W."/>
            <person name="Higgins S."/>
            <person name="Loffler F."/>
        </authorList>
    </citation>
    <scope>NUCLEOTIDE SEQUENCE</scope>
</reference>
<dbReference type="EMBL" id="VSSQ01083621">
    <property type="protein sequence ID" value="MPN31890.1"/>
    <property type="molecule type" value="Genomic_DNA"/>
</dbReference>
<gene>
    <name evidence="1" type="ORF">SDC9_179365</name>
</gene>